<dbReference type="RefSeq" id="WP_379753732.1">
    <property type="nucleotide sequence ID" value="NZ_JBHSYB010000008.1"/>
</dbReference>
<organism evidence="1 2">
    <name type="scientific">Flavobacterium myungsuense</name>
    <dbReference type="NCBI Taxonomy" id="651823"/>
    <lineage>
        <taxon>Bacteria</taxon>
        <taxon>Pseudomonadati</taxon>
        <taxon>Bacteroidota</taxon>
        <taxon>Flavobacteriia</taxon>
        <taxon>Flavobacteriales</taxon>
        <taxon>Flavobacteriaceae</taxon>
        <taxon>Flavobacterium</taxon>
    </lineage>
</organism>
<proteinExistence type="predicted"/>
<gene>
    <name evidence="1" type="ORF">ACFQ0S_03015</name>
</gene>
<protein>
    <submittedName>
        <fullName evidence="1">Uncharacterized protein</fullName>
    </submittedName>
</protein>
<keyword evidence="2" id="KW-1185">Reference proteome</keyword>
<dbReference type="EMBL" id="JBHTIZ010000007">
    <property type="protein sequence ID" value="MFD0983440.1"/>
    <property type="molecule type" value="Genomic_DNA"/>
</dbReference>
<name>A0ABW3J013_9FLAO</name>
<comment type="caution">
    <text evidence="1">The sequence shown here is derived from an EMBL/GenBank/DDBJ whole genome shotgun (WGS) entry which is preliminary data.</text>
</comment>
<evidence type="ECO:0000313" key="1">
    <source>
        <dbReference type="EMBL" id="MFD0983440.1"/>
    </source>
</evidence>
<dbReference type="Proteomes" id="UP001597051">
    <property type="component" value="Unassembled WGS sequence"/>
</dbReference>
<accession>A0ABW3J013</accession>
<reference evidence="2" key="1">
    <citation type="journal article" date="2019" name="Int. J. Syst. Evol. Microbiol.">
        <title>The Global Catalogue of Microorganisms (GCM) 10K type strain sequencing project: providing services to taxonomists for standard genome sequencing and annotation.</title>
        <authorList>
            <consortium name="The Broad Institute Genomics Platform"/>
            <consortium name="The Broad Institute Genome Sequencing Center for Infectious Disease"/>
            <person name="Wu L."/>
            <person name="Ma J."/>
        </authorList>
    </citation>
    <scope>NUCLEOTIDE SEQUENCE [LARGE SCALE GENOMIC DNA]</scope>
    <source>
        <strain evidence="2">CECT 7649</strain>
    </source>
</reference>
<sequence>MATDTFFEIKKRVVLFAIFSFSVVSFGQDNQLSTLAKSPQINLQERTYAGVEHNNTDTTRKKSSDEKLSEEEYLIKLSKDYRTVSTANDANFLGVPNNGTMHIEMKEGYNMVGNPYPSAVNVHNFIDSNATINGTLYFLDKVNTDVAANSYATLTKIAYVSNSNKEDLSIGYFKEGDESNWFINIAQGFFVKATSDSKLIFTNSMRRITQANPDFVNSQTVTPQKGLYWLNLSKNNGVYNQMAVGYSSKGTLAEDKGIDGRNINQDFYLTSLIDGNYYSIQGRPEFTSDDIVPLSYSVDVSGTYTIAIDHTVGVFKEGSQNIYIKDKLKNKLHNLTNDSYTFFSKEGTFVDRFTIVYEPR</sequence>
<evidence type="ECO:0000313" key="2">
    <source>
        <dbReference type="Proteomes" id="UP001597051"/>
    </source>
</evidence>